<organism evidence="2 3">
    <name type="scientific">Hyaloscypha variabilis (strain UAMH 11265 / GT02V1 / F)</name>
    <name type="common">Meliniomyces variabilis</name>
    <dbReference type="NCBI Taxonomy" id="1149755"/>
    <lineage>
        <taxon>Eukaryota</taxon>
        <taxon>Fungi</taxon>
        <taxon>Dikarya</taxon>
        <taxon>Ascomycota</taxon>
        <taxon>Pezizomycotina</taxon>
        <taxon>Leotiomycetes</taxon>
        <taxon>Helotiales</taxon>
        <taxon>Hyaloscyphaceae</taxon>
        <taxon>Hyaloscypha</taxon>
        <taxon>Hyaloscypha variabilis</taxon>
    </lineage>
</organism>
<proteinExistence type="predicted"/>
<keyword evidence="3" id="KW-1185">Reference proteome</keyword>
<sequence>LELRRGAATVPLKGIDVSFHSSLLRWGVLPNRAFLEKMVDKNAVRLKALVGRWIPNLTARPFGITKQDFEEVFRLTKSVVIKGILRDWKMYTE</sequence>
<dbReference type="Proteomes" id="UP000235786">
    <property type="component" value="Unassembled WGS sequence"/>
</dbReference>
<protein>
    <recommendedName>
        <fullName evidence="4">Malonyl-CoA:ACP transacylase (MAT) domain-containing protein</fullName>
    </recommendedName>
</protein>
<evidence type="ECO:0000313" key="3">
    <source>
        <dbReference type="Proteomes" id="UP000235786"/>
    </source>
</evidence>
<feature type="non-terminal residue" evidence="2">
    <location>
        <position position="1"/>
    </location>
</feature>
<dbReference type="STRING" id="1149755.A0A2J6RCB2"/>
<gene>
    <name evidence="2" type="ORF">L207DRAFT_407243</name>
</gene>
<dbReference type="OrthoDB" id="5340391at2759"/>
<dbReference type="InterPro" id="IPR050830">
    <property type="entry name" value="Fungal_FAS"/>
</dbReference>
<dbReference type="GO" id="GO:0016740">
    <property type="term" value="F:transferase activity"/>
    <property type="evidence" value="ECO:0007669"/>
    <property type="project" value="UniProtKB-KW"/>
</dbReference>
<dbReference type="EMBL" id="KZ613951">
    <property type="protein sequence ID" value="PMD36137.1"/>
    <property type="molecule type" value="Genomic_DNA"/>
</dbReference>
<dbReference type="AlphaFoldDB" id="A0A2J6RCB2"/>
<keyword evidence="1" id="KW-0808">Transferase</keyword>
<reference evidence="2 3" key="1">
    <citation type="submission" date="2016-04" db="EMBL/GenBank/DDBJ databases">
        <title>A degradative enzymes factory behind the ericoid mycorrhizal symbiosis.</title>
        <authorList>
            <consortium name="DOE Joint Genome Institute"/>
            <person name="Martino E."/>
            <person name="Morin E."/>
            <person name="Grelet G."/>
            <person name="Kuo A."/>
            <person name="Kohler A."/>
            <person name="Daghino S."/>
            <person name="Barry K."/>
            <person name="Choi C."/>
            <person name="Cichocki N."/>
            <person name="Clum A."/>
            <person name="Copeland A."/>
            <person name="Hainaut M."/>
            <person name="Haridas S."/>
            <person name="Labutti K."/>
            <person name="Lindquist E."/>
            <person name="Lipzen A."/>
            <person name="Khouja H.-R."/>
            <person name="Murat C."/>
            <person name="Ohm R."/>
            <person name="Olson A."/>
            <person name="Spatafora J."/>
            <person name="Veneault-Fourrey C."/>
            <person name="Henrissat B."/>
            <person name="Grigoriev I."/>
            <person name="Martin F."/>
            <person name="Perotto S."/>
        </authorList>
    </citation>
    <scope>NUCLEOTIDE SEQUENCE [LARGE SCALE GENOMIC DNA]</scope>
    <source>
        <strain evidence="2 3">F</strain>
    </source>
</reference>
<accession>A0A2J6RCB2</accession>
<dbReference type="PANTHER" id="PTHR10982">
    <property type="entry name" value="MALONYL COA-ACYL CARRIER PROTEIN TRANSACYLASE"/>
    <property type="match status" value="1"/>
</dbReference>
<evidence type="ECO:0000313" key="2">
    <source>
        <dbReference type="EMBL" id="PMD36137.1"/>
    </source>
</evidence>
<dbReference type="Gene3D" id="6.10.140.1400">
    <property type="match status" value="1"/>
</dbReference>
<evidence type="ECO:0008006" key="4">
    <source>
        <dbReference type="Google" id="ProtNLM"/>
    </source>
</evidence>
<feature type="non-terminal residue" evidence="2">
    <location>
        <position position="93"/>
    </location>
</feature>
<name>A0A2J6RCB2_HYAVF</name>
<dbReference type="PANTHER" id="PTHR10982:SF21">
    <property type="entry name" value="FATTY ACID SYNTHASE SUBUNIT BETA"/>
    <property type="match status" value="1"/>
</dbReference>
<evidence type="ECO:0000256" key="1">
    <source>
        <dbReference type="ARBA" id="ARBA00022679"/>
    </source>
</evidence>